<keyword evidence="7" id="KW-1185">Reference proteome</keyword>
<dbReference type="InterPro" id="IPR029044">
    <property type="entry name" value="Nucleotide-diphossugar_trans"/>
</dbReference>
<reference evidence="6 7" key="1">
    <citation type="submission" date="2019-06" db="EMBL/GenBank/DDBJ databases">
        <title>Draft genome sequence of Clostridium diolis DSM 15410.</title>
        <authorList>
            <person name="Kobayashi H."/>
            <person name="Tanizawa Y."/>
            <person name="Tohno M."/>
        </authorList>
    </citation>
    <scope>NUCLEOTIDE SEQUENCE [LARGE SCALE GENOMIC DNA]</scope>
    <source>
        <strain evidence="6 7">DSM 15410</strain>
    </source>
</reference>
<dbReference type="CDD" id="cd04185">
    <property type="entry name" value="GT_2_like_b"/>
    <property type="match status" value="1"/>
</dbReference>
<comment type="pathway">
    <text evidence="1">Cell wall biogenesis; cell wall polysaccharide biosynthesis.</text>
</comment>
<proteinExistence type="inferred from homology"/>
<dbReference type="Pfam" id="PF00535">
    <property type="entry name" value="Glycos_transf_2"/>
    <property type="match status" value="1"/>
</dbReference>
<dbReference type="Gene3D" id="3.90.550.10">
    <property type="entry name" value="Spore Coat Polysaccharide Biosynthesis Protein SpsA, Chain A"/>
    <property type="match status" value="1"/>
</dbReference>
<evidence type="ECO:0000313" key="6">
    <source>
        <dbReference type="EMBL" id="GEA30042.1"/>
    </source>
</evidence>
<dbReference type="GO" id="GO:0016757">
    <property type="term" value="F:glycosyltransferase activity"/>
    <property type="evidence" value="ECO:0007669"/>
    <property type="project" value="UniProtKB-KW"/>
</dbReference>
<sequence>MENKVAAVVVTYNRKNLLLENIESLLKQTVADKLTVVIIDNASTDGTRDSIQAYIDNKQIIYINTGENLGGAGGFQYGIRYATEHQFEYIWVMDDDCIPTENALEEFLNCDRKLNGQYGFLSSKVLWKDNNICKMNIQRKTLTKYVTDFDEKLSTVAMASFVSLFIPTKVVLKVGLPIKEFFIWTDDWEYTRRISQNYSCYLLTTSVVIHKSANNIGANIATDGVDRLDRYRYLYRNDVYLYRRESVKGFIYEVIRLSGHVARVLIKSKNNRLKRIKMIFQGTKEGFKFMPDIEYINE</sequence>
<feature type="domain" description="Glycosyltransferase 2-like" evidence="5">
    <location>
        <begin position="8"/>
        <end position="109"/>
    </location>
</feature>
<evidence type="ECO:0000256" key="4">
    <source>
        <dbReference type="ARBA" id="ARBA00022679"/>
    </source>
</evidence>
<comment type="caution">
    <text evidence="6">The sequence shown here is derived from an EMBL/GenBank/DDBJ whole genome shotgun (WGS) entry which is preliminary data.</text>
</comment>
<dbReference type="AlphaFoldDB" id="A0AAV3VXM6"/>
<dbReference type="PANTHER" id="PTHR43179:SF12">
    <property type="entry name" value="GALACTOFURANOSYLTRANSFERASE GLFT2"/>
    <property type="match status" value="1"/>
</dbReference>
<dbReference type="SUPFAM" id="SSF53448">
    <property type="entry name" value="Nucleotide-diphospho-sugar transferases"/>
    <property type="match status" value="1"/>
</dbReference>
<evidence type="ECO:0000256" key="1">
    <source>
        <dbReference type="ARBA" id="ARBA00004776"/>
    </source>
</evidence>
<organism evidence="6 7">
    <name type="scientific">Clostridium diolis</name>
    <dbReference type="NCBI Taxonomy" id="223919"/>
    <lineage>
        <taxon>Bacteria</taxon>
        <taxon>Bacillati</taxon>
        <taxon>Bacillota</taxon>
        <taxon>Clostridia</taxon>
        <taxon>Eubacteriales</taxon>
        <taxon>Clostridiaceae</taxon>
        <taxon>Clostridium</taxon>
    </lineage>
</organism>
<evidence type="ECO:0000313" key="7">
    <source>
        <dbReference type="Proteomes" id="UP000325212"/>
    </source>
</evidence>
<keyword evidence="4 6" id="KW-0808">Transferase</keyword>
<protein>
    <submittedName>
        <fullName evidence="6">Glycosyl transferase</fullName>
    </submittedName>
</protein>
<dbReference type="Proteomes" id="UP000325212">
    <property type="component" value="Unassembled WGS sequence"/>
</dbReference>
<dbReference type="InterPro" id="IPR001173">
    <property type="entry name" value="Glyco_trans_2-like"/>
</dbReference>
<dbReference type="EMBL" id="BJLA01000002">
    <property type="protein sequence ID" value="GEA30042.1"/>
    <property type="molecule type" value="Genomic_DNA"/>
</dbReference>
<dbReference type="PANTHER" id="PTHR43179">
    <property type="entry name" value="RHAMNOSYLTRANSFERASE WBBL"/>
    <property type="match status" value="1"/>
</dbReference>
<accession>A0AAV3VXM6</accession>
<evidence type="ECO:0000256" key="2">
    <source>
        <dbReference type="ARBA" id="ARBA00006739"/>
    </source>
</evidence>
<gene>
    <name evidence="6" type="ORF">CDIOL_09650</name>
</gene>
<name>A0AAV3VXM6_9CLOT</name>
<dbReference type="RefSeq" id="WP_039771279.1">
    <property type="nucleotide sequence ID" value="NZ_BJLA01000002.1"/>
</dbReference>
<comment type="similarity">
    <text evidence="2">Belongs to the glycosyltransferase 2 family.</text>
</comment>
<evidence type="ECO:0000256" key="3">
    <source>
        <dbReference type="ARBA" id="ARBA00022676"/>
    </source>
</evidence>
<evidence type="ECO:0000259" key="5">
    <source>
        <dbReference type="Pfam" id="PF00535"/>
    </source>
</evidence>
<keyword evidence="3" id="KW-0328">Glycosyltransferase</keyword>